<evidence type="ECO:0000256" key="6">
    <source>
        <dbReference type="ARBA" id="ARBA00023288"/>
    </source>
</evidence>
<evidence type="ECO:0000256" key="4">
    <source>
        <dbReference type="ARBA" id="ARBA00022729"/>
    </source>
</evidence>
<organism evidence="9 10">
    <name type="scientific">Phaeosphaeria nodorum (strain SN15 / ATCC MYA-4574 / FGSC 10173)</name>
    <name type="common">Glume blotch fungus</name>
    <name type="synonym">Parastagonospora nodorum</name>
    <dbReference type="NCBI Taxonomy" id="321614"/>
    <lineage>
        <taxon>Eukaryota</taxon>
        <taxon>Fungi</taxon>
        <taxon>Dikarya</taxon>
        <taxon>Ascomycota</taxon>
        <taxon>Pezizomycotina</taxon>
        <taxon>Dothideomycetes</taxon>
        <taxon>Pleosporomycetidae</taxon>
        <taxon>Pleosporales</taxon>
        <taxon>Pleosporineae</taxon>
        <taxon>Phaeosphaeriaceae</taxon>
        <taxon>Parastagonospora</taxon>
    </lineage>
</organism>
<evidence type="ECO:0000313" key="9">
    <source>
        <dbReference type="EMBL" id="QRD07163.1"/>
    </source>
</evidence>
<evidence type="ECO:0000256" key="7">
    <source>
        <dbReference type="SAM" id="SignalP"/>
    </source>
</evidence>
<dbReference type="Pfam" id="PF02469">
    <property type="entry name" value="Fasciclin"/>
    <property type="match status" value="1"/>
</dbReference>
<evidence type="ECO:0000259" key="8">
    <source>
        <dbReference type="PROSITE" id="PS50213"/>
    </source>
</evidence>
<dbReference type="EMBL" id="CP069044">
    <property type="protein sequence ID" value="QRD07163.1"/>
    <property type="molecule type" value="Genomic_DNA"/>
</dbReference>
<dbReference type="RefSeq" id="XP_001802591.1">
    <property type="nucleotide sequence ID" value="XM_001802539.1"/>
</dbReference>
<dbReference type="VEuPathDB" id="FungiDB:JI435_123690"/>
<keyword evidence="10" id="KW-1185">Reference proteome</keyword>
<dbReference type="Proteomes" id="UP000663193">
    <property type="component" value="Chromosome 22"/>
</dbReference>
<evidence type="ECO:0000256" key="2">
    <source>
        <dbReference type="ARBA" id="ARBA00022475"/>
    </source>
</evidence>
<dbReference type="SUPFAM" id="SSF82153">
    <property type="entry name" value="FAS1 domain"/>
    <property type="match status" value="1"/>
</dbReference>
<dbReference type="KEGG" id="pno:SNOG_12369"/>
<keyword evidence="6" id="KW-0449">Lipoprotein</keyword>
<dbReference type="InterPro" id="IPR000782">
    <property type="entry name" value="FAS1_domain"/>
</dbReference>
<dbReference type="GO" id="GO:0005886">
    <property type="term" value="C:plasma membrane"/>
    <property type="evidence" value="ECO:0007669"/>
    <property type="project" value="UniProtKB-SubCell"/>
</dbReference>
<protein>
    <recommendedName>
        <fullName evidence="8">FAS1 domain-containing protein</fullName>
    </recommendedName>
</protein>
<dbReference type="PANTHER" id="PTHR32382:SF0">
    <property type="entry name" value="FASCICLIN-LIKE ARABINOGALACTAN PROTEIN 4"/>
    <property type="match status" value="1"/>
</dbReference>
<accession>A0A7U2ICA3</accession>
<evidence type="ECO:0000313" key="10">
    <source>
        <dbReference type="Proteomes" id="UP000663193"/>
    </source>
</evidence>
<dbReference type="InterPro" id="IPR036378">
    <property type="entry name" value="FAS1_dom_sf"/>
</dbReference>
<dbReference type="PROSITE" id="PS50213">
    <property type="entry name" value="FAS1"/>
    <property type="match status" value="1"/>
</dbReference>
<dbReference type="Gene3D" id="2.30.180.10">
    <property type="entry name" value="FAS1 domain"/>
    <property type="match status" value="1"/>
</dbReference>
<dbReference type="InterPro" id="IPR033254">
    <property type="entry name" value="Plant_FLA"/>
</dbReference>
<dbReference type="OrthoDB" id="286301at2759"/>
<dbReference type="SMART" id="SM00554">
    <property type="entry name" value="FAS1"/>
    <property type="match status" value="1"/>
</dbReference>
<gene>
    <name evidence="9" type="ORF">JI435_123690</name>
</gene>
<keyword evidence="2" id="KW-1003">Cell membrane</keyword>
<reference evidence="10" key="1">
    <citation type="journal article" date="2021" name="BMC Genomics">
        <title>Chromosome-level genome assembly and manually-curated proteome of model necrotroph Parastagonospora nodorum Sn15 reveals a genome-wide trove of candidate effector homologs, and redundancy of virulence-related functions within an accessory chromosome.</title>
        <authorList>
            <person name="Bertazzoni S."/>
            <person name="Jones D.A.B."/>
            <person name="Phan H.T."/>
            <person name="Tan K.-C."/>
            <person name="Hane J.K."/>
        </authorList>
    </citation>
    <scope>NUCLEOTIDE SEQUENCE [LARGE SCALE GENOMIC DNA]</scope>
    <source>
        <strain evidence="10">SN15 / ATCC MYA-4574 / FGSC 10173)</strain>
    </source>
</reference>
<dbReference type="GO" id="GO:0098552">
    <property type="term" value="C:side of membrane"/>
    <property type="evidence" value="ECO:0007669"/>
    <property type="project" value="UniProtKB-KW"/>
</dbReference>
<comment type="subcellular location">
    <subcellularLocation>
        <location evidence="1">Cell membrane</location>
        <topology evidence="1">Lipid-anchor</topology>
        <topology evidence="1">GPI-anchor</topology>
    </subcellularLocation>
</comment>
<keyword evidence="3" id="KW-0336">GPI-anchor</keyword>
<keyword evidence="3" id="KW-0325">Glycoprotein</keyword>
<dbReference type="AlphaFoldDB" id="A0A7U2ICA3"/>
<evidence type="ECO:0000256" key="3">
    <source>
        <dbReference type="ARBA" id="ARBA00022622"/>
    </source>
</evidence>
<keyword evidence="4 7" id="KW-0732">Signal</keyword>
<feature type="chain" id="PRO_5034396288" description="FAS1 domain-containing protein" evidence="7">
    <location>
        <begin position="18"/>
        <end position="223"/>
    </location>
</feature>
<sequence length="223" mass="22783">MRTFILATSLFTALAAAQTMSMTALLATNPDLSEFGGLLRNVSSFAGSLNGRYNITIVIPTNEAFEALSAGPDSFERRAVSGRGDDELEKLLSYHVLNGTYTSADFTSEPKYASTLSYTQRGATNLVAANFTGPRAGLVKNGTSAATVLSSEGRSSEVVEADIQTIPGIVVHKINRVLTLPSNSTGGDATPTGSATGAAQATGGAGRLGGGMAAIGLGFALAL</sequence>
<evidence type="ECO:0000256" key="1">
    <source>
        <dbReference type="ARBA" id="ARBA00004609"/>
    </source>
</evidence>
<proteinExistence type="predicted"/>
<name>A0A7U2ICA3_PHANO</name>
<keyword evidence="5" id="KW-0472">Membrane</keyword>
<dbReference type="PANTHER" id="PTHR32382">
    <property type="entry name" value="FASCICLIN-LIKE ARABINOGALACTAN PROTEIN"/>
    <property type="match status" value="1"/>
</dbReference>
<feature type="signal peptide" evidence="7">
    <location>
        <begin position="1"/>
        <end position="17"/>
    </location>
</feature>
<evidence type="ECO:0000256" key="5">
    <source>
        <dbReference type="ARBA" id="ARBA00023136"/>
    </source>
</evidence>
<feature type="domain" description="FAS1" evidence="8">
    <location>
        <begin position="19"/>
        <end position="178"/>
    </location>
</feature>